<proteinExistence type="predicted"/>
<evidence type="ECO:0000313" key="1">
    <source>
        <dbReference type="EMBL" id="QWV93425.1"/>
    </source>
</evidence>
<dbReference type="Proteomes" id="UP000683557">
    <property type="component" value="Chromosome"/>
</dbReference>
<dbReference type="InterPro" id="IPR021263">
    <property type="entry name" value="DUF2840"/>
</dbReference>
<sequence>MSYCLTRLILMHQEKTRRWQLVFGEPEAIREVGGPFAERHVFFQPGQLFGVEFWEANEYGTVSWHVMVLRAVAPGERAHVLKQVAPGAEILLDAGGRKKVREALKWLRELSRNSLSLVALDPDYYRASHYKLKARLKPRDPAAPTGKVRDLLRR</sequence>
<gene>
    <name evidence="1" type="ORF">KP004_20050</name>
</gene>
<name>A0ABX8J557_9BACT</name>
<protein>
    <submittedName>
        <fullName evidence="1">DUF2840 domain-containing protein</fullName>
    </submittedName>
</protein>
<reference evidence="1 2" key="1">
    <citation type="submission" date="2021-06" db="EMBL/GenBank/DDBJ databases">
        <title>Gemonas diversity in paddy soil.</title>
        <authorList>
            <person name="Liu G."/>
        </authorList>
    </citation>
    <scope>NUCLEOTIDE SEQUENCE [LARGE SCALE GENOMIC DNA]</scope>
    <source>
        <strain evidence="1 2">RG10</strain>
    </source>
</reference>
<dbReference type="Pfam" id="PF11000">
    <property type="entry name" value="DUF2840"/>
    <property type="match status" value="1"/>
</dbReference>
<organism evidence="1 2">
    <name type="scientific">Geomonas oryzisoli</name>
    <dbReference type="NCBI Taxonomy" id="2847992"/>
    <lineage>
        <taxon>Bacteria</taxon>
        <taxon>Pseudomonadati</taxon>
        <taxon>Thermodesulfobacteriota</taxon>
        <taxon>Desulfuromonadia</taxon>
        <taxon>Geobacterales</taxon>
        <taxon>Geobacteraceae</taxon>
        <taxon>Geomonas</taxon>
    </lineage>
</organism>
<accession>A0ABX8J557</accession>
<dbReference type="RefSeq" id="WP_216800142.1">
    <property type="nucleotide sequence ID" value="NZ_CP076723.1"/>
</dbReference>
<keyword evidence="2" id="KW-1185">Reference proteome</keyword>
<evidence type="ECO:0000313" key="2">
    <source>
        <dbReference type="Proteomes" id="UP000683557"/>
    </source>
</evidence>
<dbReference type="EMBL" id="CP076723">
    <property type="protein sequence ID" value="QWV93425.1"/>
    <property type="molecule type" value="Genomic_DNA"/>
</dbReference>